<dbReference type="CDD" id="cd11065">
    <property type="entry name" value="CYP64-like"/>
    <property type="match status" value="1"/>
</dbReference>
<evidence type="ECO:0000256" key="2">
    <source>
        <dbReference type="ARBA" id="ARBA00010617"/>
    </source>
</evidence>
<dbReference type="GO" id="GO:0005506">
    <property type="term" value="F:iron ion binding"/>
    <property type="evidence" value="ECO:0007669"/>
    <property type="project" value="InterPro"/>
</dbReference>
<dbReference type="InterPro" id="IPR050364">
    <property type="entry name" value="Cytochrome_P450_fung"/>
</dbReference>
<dbReference type="PRINTS" id="PR00385">
    <property type="entry name" value="P450"/>
</dbReference>
<evidence type="ECO:0000313" key="11">
    <source>
        <dbReference type="EMBL" id="UJO10788.1"/>
    </source>
</evidence>
<keyword evidence="10" id="KW-0732">Signal</keyword>
<dbReference type="OMA" id="IPPTYKL"/>
<feature type="chain" id="PRO_5040259613" evidence="10">
    <location>
        <begin position="22"/>
        <end position="525"/>
    </location>
</feature>
<evidence type="ECO:0000256" key="4">
    <source>
        <dbReference type="ARBA" id="ARBA00022723"/>
    </source>
</evidence>
<evidence type="ECO:0000256" key="1">
    <source>
        <dbReference type="ARBA" id="ARBA00001971"/>
    </source>
</evidence>
<dbReference type="GO" id="GO:0020037">
    <property type="term" value="F:heme binding"/>
    <property type="evidence" value="ECO:0007669"/>
    <property type="project" value="InterPro"/>
</dbReference>
<dbReference type="InterPro" id="IPR002401">
    <property type="entry name" value="Cyt_P450_E_grp-I"/>
</dbReference>
<evidence type="ECO:0000256" key="7">
    <source>
        <dbReference type="ARBA" id="ARBA00023033"/>
    </source>
</evidence>
<dbReference type="PANTHER" id="PTHR46300:SF7">
    <property type="entry name" value="P450, PUTATIVE (EUROFUNG)-RELATED"/>
    <property type="match status" value="1"/>
</dbReference>
<dbReference type="AlphaFoldDB" id="A0A9Q8L4R0"/>
<dbReference type="SUPFAM" id="SSF48264">
    <property type="entry name" value="Cytochrome P450"/>
    <property type="match status" value="1"/>
</dbReference>
<dbReference type="PANTHER" id="PTHR46300">
    <property type="entry name" value="P450, PUTATIVE (EUROFUNG)-RELATED-RELATED"/>
    <property type="match status" value="1"/>
</dbReference>
<organism evidence="11 12">
    <name type="scientific">Passalora fulva</name>
    <name type="common">Tomato leaf mold</name>
    <name type="synonym">Cladosporium fulvum</name>
    <dbReference type="NCBI Taxonomy" id="5499"/>
    <lineage>
        <taxon>Eukaryota</taxon>
        <taxon>Fungi</taxon>
        <taxon>Dikarya</taxon>
        <taxon>Ascomycota</taxon>
        <taxon>Pezizomycotina</taxon>
        <taxon>Dothideomycetes</taxon>
        <taxon>Dothideomycetidae</taxon>
        <taxon>Mycosphaerellales</taxon>
        <taxon>Mycosphaerellaceae</taxon>
        <taxon>Fulvia</taxon>
    </lineage>
</organism>
<dbReference type="InterPro" id="IPR017972">
    <property type="entry name" value="Cyt_P450_CS"/>
</dbReference>
<dbReference type="Proteomes" id="UP000756132">
    <property type="component" value="Chromosome 1"/>
</dbReference>
<evidence type="ECO:0000256" key="9">
    <source>
        <dbReference type="RuleBase" id="RU000461"/>
    </source>
</evidence>
<dbReference type="OrthoDB" id="2789670at2759"/>
<gene>
    <name evidence="11" type="ORF">CLAFUR5_00185</name>
</gene>
<comment type="cofactor">
    <cofactor evidence="1 8">
        <name>heme</name>
        <dbReference type="ChEBI" id="CHEBI:30413"/>
    </cofactor>
</comment>
<evidence type="ECO:0000256" key="8">
    <source>
        <dbReference type="PIRSR" id="PIRSR602401-1"/>
    </source>
</evidence>
<reference evidence="11" key="2">
    <citation type="journal article" date="2022" name="Microb. Genom.">
        <title>A chromosome-scale genome assembly of the tomato pathogen Cladosporium fulvum reveals a compartmentalized genome architecture and the presence of a dispensable chromosome.</title>
        <authorList>
            <person name="Zaccaron A.Z."/>
            <person name="Chen L.H."/>
            <person name="Samaras A."/>
            <person name="Stergiopoulos I."/>
        </authorList>
    </citation>
    <scope>NUCLEOTIDE SEQUENCE</scope>
    <source>
        <strain evidence="11">Race5_Kim</strain>
    </source>
</reference>
<feature type="binding site" description="axial binding residue" evidence="8">
    <location>
        <position position="436"/>
    </location>
    <ligand>
        <name>heme</name>
        <dbReference type="ChEBI" id="CHEBI:30413"/>
    </ligand>
    <ligandPart>
        <name>Fe</name>
        <dbReference type="ChEBI" id="CHEBI:18248"/>
    </ligandPart>
</feature>
<dbReference type="KEGG" id="ffu:CLAFUR5_00185"/>
<feature type="signal peptide" evidence="10">
    <location>
        <begin position="1"/>
        <end position="21"/>
    </location>
</feature>
<sequence length="525" mass="59088">MIAIPLLVGWLCLLLAAALMALRKTRRNLPPGPRRLPIIGNLLDMPPAGGRNWEHYAKQNELHGPISSLTAFGTTVILLHDFELAQQFLEKRAVVVSGRPRPFFLTEMCGWVSNMGFMGYNQRLRAMRRHMYSNLGTQAAMVKYGDMQDIETRRFLLRWSNDPARFLDHIKSEAAGIMLKSIYGYTLNLEGTDPIITIVEVAIADALIAGQPGAWLVDFVPALRYLPDWFPGTDFKQVAKEITTTMRDHSGKPWEVVKHQMAKGTYDSSFVSRLHEQAGGELTGEDAEVAKWAANGLYGGGADTTVSSIMAFFLLMTHHPEAQQRAQDEIDRTVGQDRLPGLEDRGHLPYTEAIVSEVLRFHTPAPEGLPHATTEDCELERYFIPKDAVVIPNVWLFAHDLATYRDPFNFNPDRFLGNHPELDPRAFIFGFGRRICPGQLLANSNLFLTLSRTLAAFNIGKPVDSGGHEYTPPLDFEHGFISHPVPFEARITPRTERYREMILEVERTHPIGKGSSEDMEALKEW</sequence>
<dbReference type="InterPro" id="IPR036396">
    <property type="entry name" value="Cyt_P450_sf"/>
</dbReference>
<dbReference type="Gene3D" id="1.10.630.10">
    <property type="entry name" value="Cytochrome P450"/>
    <property type="match status" value="1"/>
</dbReference>
<keyword evidence="7 9" id="KW-0503">Monooxygenase</keyword>
<keyword evidence="3 8" id="KW-0349">Heme</keyword>
<dbReference type="Pfam" id="PF00067">
    <property type="entry name" value="p450"/>
    <property type="match status" value="1"/>
</dbReference>
<dbReference type="InterPro" id="IPR001128">
    <property type="entry name" value="Cyt_P450"/>
</dbReference>
<dbReference type="PROSITE" id="PS00086">
    <property type="entry name" value="CYTOCHROME_P450"/>
    <property type="match status" value="1"/>
</dbReference>
<evidence type="ECO:0000313" key="12">
    <source>
        <dbReference type="Proteomes" id="UP000756132"/>
    </source>
</evidence>
<dbReference type="GO" id="GO:0004497">
    <property type="term" value="F:monooxygenase activity"/>
    <property type="evidence" value="ECO:0007669"/>
    <property type="project" value="UniProtKB-KW"/>
</dbReference>
<name>A0A9Q8L4R0_PASFU</name>
<keyword evidence="5 9" id="KW-0560">Oxidoreductase</keyword>
<comment type="similarity">
    <text evidence="2 9">Belongs to the cytochrome P450 family.</text>
</comment>
<keyword evidence="4 8" id="KW-0479">Metal-binding</keyword>
<evidence type="ECO:0000256" key="10">
    <source>
        <dbReference type="SAM" id="SignalP"/>
    </source>
</evidence>
<reference evidence="11" key="1">
    <citation type="submission" date="2021-12" db="EMBL/GenBank/DDBJ databases">
        <authorList>
            <person name="Zaccaron A."/>
            <person name="Stergiopoulos I."/>
        </authorList>
    </citation>
    <scope>NUCLEOTIDE SEQUENCE</scope>
    <source>
        <strain evidence="11">Race5_Kim</strain>
    </source>
</reference>
<evidence type="ECO:0000256" key="5">
    <source>
        <dbReference type="ARBA" id="ARBA00023002"/>
    </source>
</evidence>
<protein>
    <submittedName>
        <fullName evidence="11">Cytochrome P450 monooxygenase</fullName>
    </submittedName>
</protein>
<keyword evidence="12" id="KW-1185">Reference proteome</keyword>
<evidence type="ECO:0000256" key="3">
    <source>
        <dbReference type="ARBA" id="ARBA00022617"/>
    </source>
</evidence>
<accession>A0A9Q8L4R0</accession>
<evidence type="ECO:0000256" key="6">
    <source>
        <dbReference type="ARBA" id="ARBA00023004"/>
    </source>
</evidence>
<dbReference type="GO" id="GO:0016705">
    <property type="term" value="F:oxidoreductase activity, acting on paired donors, with incorporation or reduction of molecular oxygen"/>
    <property type="evidence" value="ECO:0007669"/>
    <property type="project" value="InterPro"/>
</dbReference>
<dbReference type="RefSeq" id="XP_047755154.1">
    <property type="nucleotide sequence ID" value="XM_047899333.1"/>
</dbReference>
<dbReference type="PRINTS" id="PR00463">
    <property type="entry name" value="EP450I"/>
</dbReference>
<dbReference type="EMBL" id="CP090163">
    <property type="protein sequence ID" value="UJO10788.1"/>
    <property type="molecule type" value="Genomic_DNA"/>
</dbReference>
<dbReference type="GeneID" id="71980063"/>
<proteinExistence type="inferred from homology"/>
<keyword evidence="6 8" id="KW-0408">Iron</keyword>